<accession>A0ABV2Q684</accession>
<reference evidence="3 4" key="1">
    <citation type="submission" date="2024-06" db="EMBL/GenBank/DDBJ databases">
        <title>Sorghum-associated microbial communities from plants grown in Nebraska, USA.</title>
        <authorList>
            <person name="Schachtman D."/>
        </authorList>
    </citation>
    <scope>NUCLEOTIDE SEQUENCE [LARGE SCALE GENOMIC DNA]</scope>
    <source>
        <strain evidence="3 4">2709</strain>
    </source>
</reference>
<dbReference type="RefSeq" id="WP_354442114.1">
    <property type="nucleotide sequence ID" value="NZ_JBEPSH010000002.1"/>
</dbReference>
<dbReference type="Pfam" id="PF03401">
    <property type="entry name" value="TctC"/>
    <property type="match status" value="1"/>
</dbReference>
<feature type="signal peptide" evidence="2">
    <location>
        <begin position="1"/>
        <end position="25"/>
    </location>
</feature>
<organism evidence="3 4">
    <name type="scientific">Ottowia thiooxydans</name>
    <dbReference type="NCBI Taxonomy" id="219182"/>
    <lineage>
        <taxon>Bacteria</taxon>
        <taxon>Pseudomonadati</taxon>
        <taxon>Pseudomonadota</taxon>
        <taxon>Betaproteobacteria</taxon>
        <taxon>Burkholderiales</taxon>
        <taxon>Comamonadaceae</taxon>
        <taxon>Ottowia</taxon>
    </lineage>
</organism>
<feature type="chain" id="PRO_5045767934" evidence="2">
    <location>
        <begin position="26"/>
        <end position="323"/>
    </location>
</feature>
<keyword evidence="2" id="KW-0732">Signal</keyword>
<dbReference type="InterPro" id="IPR042100">
    <property type="entry name" value="Bug_dom1"/>
</dbReference>
<dbReference type="EMBL" id="JBEPSH010000002">
    <property type="protein sequence ID" value="MET4576180.1"/>
    <property type="molecule type" value="Genomic_DNA"/>
</dbReference>
<dbReference type="CDD" id="cd07012">
    <property type="entry name" value="PBP2_Bug_TTT"/>
    <property type="match status" value="1"/>
</dbReference>
<proteinExistence type="inferred from homology"/>
<dbReference type="PANTHER" id="PTHR42928:SF5">
    <property type="entry name" value="BLR1237 PROTEIN"/>
    <property type="match status" value="1"/>
</dbReference>
<dbReference type="Proteomes" id="UP001549320">
    <property type="component" value="Unassembled WGS sequence"/>
</dbReference>
<dbReference type="PANTHER" id="PTHR42928">
    <property type="entry name" value="TRICARBOXYLATE-BINDING PROTEIN"/>
    <property type="match status" value="1"/>
</dbReference>
<dbReference type="PIRSF" id="PIRSF017082">
    <property type="entry name" value="YflP"/>
    <property type="match status" value="1"/>
</dbReference>
<keyword evidence="3" id="KW-0675">Receptor</keyword>
<dbReference type="SUPFAM" id="SSF53850">
    <property type="entry name" value="Periplasmic binding protein-like II"/>
    <property type="match status" value="1"/>
</dbReference>
<evidence type="ECO:0000256" key="1">
    <source>
        <dbReference type="ARBA" id="ARBA00006987"/>
    </source>
</evidence>
<sequence>MNKRNLILAALATSAGLALSTNALAQTFPDRPIRFVVPFAVGGANDIVGRIVANRLSQNIKQSVVVENRPGAGGSIGVTSVVRSPADGYALVLGESGSISIAPSLMKKPTYDSVTDLIPVASLIELPLVIAVHPATRIRNLKDLVAYGTGKSTPYGSAGIGTVQHLTMERLKRVMKLDMTHVAYRGGAPAMADLMAGQIPVLPVSASTAKEPAAGNLILPIAALGKNRSSVFPQLPTAAEQGYPALDVTVWQGVFAPAGTPPAVVEFLATEIRKVLAAPDIRKSITDQGVDIADMPREDFARIVREDSKRWAQVIREGNLTVD</sequence>
<name>A0ABV2Q684_9BURK</name>
<comment type="similarity">
    <text evidence="1">Belongs to the UPF0065 (bug) family.</text>
</comment>
<protein>
    <submittedName>
        <fullName evidence="3">Tripartite-type tricarboxylate transporter receptor subunit TctC</fullName>
    </submittedName>
</protein>
<dbReference type="InterPro" id="IPR005064">
    <property type="entry name" value="BUG"/>
</dbReference>
<comment type="caution">
    <text evidence="3">The sequence shown here is derived from an EMBL/GenBank/DDBJ whole genome shotgun (WGS) entry which is preliminary data.</text>
</comment>
<keyword evidence="4" id="KW-1185">Reference proteome</keyword>
<evidence type="ECO:0000313" key="3">
    <source>
        <dbReference type="EMBL" id="MET4576180.1"/>
    </source>
</evidence>
<evidence type="ECO:0000313" key="4">
    <source>
        <dbReference type="Proteomes" id="UP001549320"/>
    </source>
</evidence>
<dbReference type="Gene3D" id="3.40.190.10">
    <property type="entry name" value="Periplasmic binding protein-like II"/>
    <property type="match status" value="1"/>
</dbReference>
<evidence type="ECO:0000256" key="2">
    <source>
        <dbReference type="SAM" id="SignalP"/>
    </source>
</evidence>
<gene>
    <name evidence="3" type="ORF">ABIE13_001280</name>
</gene>
<dbReference type="Gene3D" id="3.40.190.150">
    <property type="entry name" value="Bordetella uptake gene, domain 1"/>
    <property type="match status" value="1"/>
</dbReference>